<evidence type="ECO:0000313" key="3">
    <source>
        <dbReference type="EMBL" id="PQV50446.1"/>
    </source>
</evidence>
<dbReference type="RefSeq" id="WP_105472981.1">
    <property type="nucleotide sequence ID" value="NZ_PVEO01000002.1"/>
</dbReference>
<sequence>MKTNNKHILLPTDFSDNSWSAIVYTLKLYANENCTFYILNSAYPSVSSISDKYSKVFKDAEEKAKKDLLEIRALAEATDANANHEFQVILSLENLNWAIEKAIDKHKIDLVALGTKGATGAKEFFFGSNTVRIIKKIRSCPVLIIPEDYDFVTPKQIAFPTDFNRLYGAEELKPLKYLASLFNSKIQIVHINKEDELDSVQKRNLSLLKSHLDTFKHSLHLVSHYSNKATEIKKFIEELDIDILVMVNYEHSVIEQIFNEPVIKKIGFNPTIPFLVIPG</sequence>
<dbReference type="PANTHER" id="PTHR46268">
    <property type="entry name" value="STRESS RESPONSE PROTEIN NHAX"/>
    <property type="match status" value="1"/>
</dbReference>
<evidence type="ECO:0000259" key="2">
    <source>
        <dbReference type="Pfam" id="PF00582"/>
    </source>
</evidence>
<comment type="similarity">
    <text evidence="1">Belongs to the universal stress protein A family.</text>
</comment>
<dbReference type="Gene3D" id="3.40.50.620">
    <property type="entry name" value="HUPs"/>
    <property type="match status" value="2"/>
</dbReference>
<gene>
    <name evidence="3" type="ORF">CLV33_102308</name>
</gene>
<name>A0A362X208_9FLAO</name>
<dbReference type="CDD" id="cd00293">
    <property type="entry name" value="USP-like"/>
    <property type="match status" value="1"/>
</dbReference>
<dbReference type="EMBL" id="PVEO01000002">
    <property type="protein sequence ID" value="PQV50446.1"/>
    <property type="molecule type" value="Genomic_DNA"/>
</dbReference>
<dbReference type="Proteomes" id="UP000251545">
    <property type="component" value="Unassembled WGS sequence"/>
</dbReference>
<evidence type="ECO:0000256" key="1">
    <source>
        <dbReference type="ARBA" id="ARBA00008791"/>
    </source>
</evidence>
<dbReference type="AlphaFoldDB" id="A0A362X208"/>
<dbReference type="InterPro" id="IPR006016">
    <property type="entry name" value="UspA"/>
</dbReference>
<organism evidence="3 4">
    <name type="scientific">Jejuia pallidilutea</name>
    <dbReference type="NCBI Taxonomy" id="504487"/>
    <lineage>
        <taxon>Bacteria</taxon>
        <taxon>Pseudomonadati</taxon>
        <taxon>Bacteroidota</taxon>
        <taxon>Flavobacteriia</taxon>
        <taxon>Flavobacteriales</taxon>
        <taxon>Flavobacteriaceae</taxon>
        <taxon>Jejuia</taxon>
    </lineage>
</organism>
<dbReference type="Pfam" id="PF00582">
    <property type="entry name" value="Usp"/>
    <property type="match status" value="1"/>
</dbReference>
<proteinExistence type="inferred from homology"/>
<dbReference type="PANTHER" id="PTHR46268:SF6">
    <property type="entry name" value="UNIVERSAL STRESS PROTEIN UP12"/>
    <property type="match status" value="1"/>
</dbReference>
<evidence type="ECO:0000313" key="4">
    <source>
        <dbReference type="Proteomes" id="UP000251545"/>
    </source>
</evidence>
<feature type="domain" description="UspA" evidence="2">
    <location>
        <begin position="5"/>
        <end position="146"/>
    </location>
</feature>
<dbReference type="SUPFAM" id="SSF52402">
    <property type="entry name" value="Adenine nucleotide alpha hydrolases-like"/>
    <property type="match status" value="2"/>
</dbReference>
<dbReference type="InterPro" id="IPR014729">
    <property type="entry name" value="Rossmann-like_a/b/a_fold"/>
</dbReference>
<protein>
    <submittedName>
        <fullName evidence="3">Nucleotide-binding universal stress UspA family protein</fullName>
    </submittedName>
</protein>
<reference evidence="3 4" key="1">
    <citation type="submission" date="2018-02" db="EMBL/GenBank/DDBJ databases">
        <title>Genomic Encyclopedia of Archaeal and Bacterial Type Strains, Phase II (KMG-II): from individual species to whole genera.</title>
        <authorList>
            <person name="Goeker M."/>
        </authorList>
    </citation>
    <scope>NUCLEOTIDE SEQUENCE [LARGE SCALE GENOMIC DNA]</scope>
    <source>
        <strain evidence="3 4">DSM 21165</strain>
    </source>
</reference>
<accession>A0A362X208</accession>
<comment type="caution">
    <text evidence="3">The sequence shown here is derived from an EMBL/GenBank/DDBJ whole genome shotgun (WGS) entry which is preliminary data.</text>
</comment>